<dbReference type="PANTHER" id="PTHR33803:SF3">
    <property type="entry name" value="BLL1974 PROTEIN"/>
    <property type="match status" value="1"/>
</dbReference>
<proteinExistence type="predicted"/>
<sequence length="344" mass="38341">MTQTLQAGKKLGVLRASSLDKVVVDTTCMEKAIGHPVDSKLFNRMQEHLVKEAECLNITLRQNYNQVAPQLVKKAARYGHARQYARMRKASNKLRTILGRVVRDIERKAKTSKTPLTTKMMKLLALAKRLKVQQKNSKDKVYAIHAPKVACIAKGKARNPYEFGAKISIAVTAKDSWVVGARTFKGNPYDGHTLEEAFDQIKAIADHPPKQVYVDRGYRAAYLGQQTDVIITGQKLHSEATKRWMKRRNSVEPIIGHLKADHKIKRNWLKGHLGDCMAPILAASGFNVKKIFEGLGSFCAQDLRAGYGVVGRFLCGSETFEPTPSANQPFPKGINGKTGLFRTD</sequence>
<organism evidence="1 2">
    <name type="scientific">Limnobacter litoralis</name>
    <dbReference type="NCBI Taxonomy" id="481366"/>
    <lineage>
        <taxon>Bacteria</taxon>
        <taxon>Pseudomonadati</taxon>
        <taxon>Pseudomonadota</taxon>
        <taxon>Betaproteobacteria</taxon>
        <taxon>Burkholderiales</taxon>
        <taxon>Burkholderiaceae</taxon>
        <taxon>Limnobacter</taxon>
    </lineage>
</organism>
<keyword evidence="2" id="KW-1185">Reference proteome</keyword>
<evidence type="ECO:0000313" key="2">
    <source>
        <dbReference type="Proteomes" id="UP001156664"/>
    </source>
</evidence>
<comment type="caution">
    <text evidence="1">The sequence shown here is derived from an EMBL/GenBank/DDBJ whole genome shotgun (WGS) entry which is preliminary data.</text>
</comment>
<gene>
    <name evidence="1" type="ORF">GCM10007875_21110</name>
</gene>
<reference evidence="2" key="1">
    <citation type="journal article" date="2019" name="Int. J. Syst. Evol. Microbiol.">
        <title>The Global Catalogue of Microorganisms (GCM) 10K type strain sequencing project: providing services to taxonomists for standard genome sequencing and annotation.</title>
        <authorList>
            <consortium name="The Broad Institute Genomics Platform"/>
            <consortium name="The Broad Institute Genome Sequencing Center for Infectious Disease"/>
            <person name="Wu L."/>
            <person name="Ma J."/>
        </authorList>
    </citation>
    <scope>NUCLEOTIDE SEQUENCE [LARGE SCALE GENOMIC DNA]</scope>
    <source>
        <strain evidence="2">NBRC 105857</strain>
    </source>
</reference>
<dbReference type="InterPro" id="IPR047710">
    <property type="entry name" value="Transpos_IS5-like"/>
</dbReference>
<evidence type="ECO:0000313" key="1">
    <source>
        <dbReference type="EMBL" id="GLR27020.1"/>
    </source>
</evidence>
<dbReference type="PANTHER" id="PTHR33803">
    <property type="entry name" value="IS1478 TRANSPOSASE"/>
    <property type="match status" value="1"/>
</dbReference>
<dbReference type="Proteomes" id="UP001156664">
    <property type="component" value="Unassembled WGS sequence"/>
</dbReference>
<name>A0ABQ5YQX6_9BURK</name>
<protein>
    <recommendedName>
        <fullName evidence="3">Transposase IS4-like domain-containing protein</fullName>
    </recommendedName>
</protein>
<accession>A0ABQ5YQX6</accession>
<evidence type="ECO:0008006" key="3">
    <source>
        <dbReference type="Google" id="ProtNLM"/>
    </source>
</evidence>
<dbReference type="EMBL" id="BSOJ01000024">
    <property type="protein sequence ID" value="GLR27020.1"/>
    <property type="molecule type" value="Genomic_DNA"/>
</dbReference>
<dbReference type="NCBIfam" id="NF033578">
    <property type="entry name" value="transpos_IS5_1"/>
    <property type="match status" value="1"/>
</dbReference>